<keyword evidence="4 8" id="KW-0547">Nucleotide-binding</keyword>
<dbReference type="GO" id="GO:0005829">
    <property type="term" value="C:cytosol"/>
    <property type="evidence" value="ECO:0007669"/>
    <property type="project" value="TreeGrafter"/>
</dbReference>
<dbReference type="GO" id="GO:0008865">
    <property type="term" value="F:fructokinase activity"/>
    <property type="evidence" value="ECO:0007669"/>
    <property type="project" value="TreeGrafter"/>
</dbReference>
<keyword evidence="12" id="KW-1185">Reference proteome</keyword>
<dbReference type="PANTHER" id="PTHR19443">
    <property type="entry name" value="HEXOKINASE"/>
    <property type="match status" value="1"/>
</dbReference>
<dbReference type="PANTHER" id="PTHR19443:SF30">
    <property type="entry name" value="GLUCOKINASE-1-RELATED"/>
    <property type="match status" value="1"/>
</dbReference>
<dbReference type="Gene3D" id="3.30.420.40">
    <property type="match status" value="1"/>
</dbReference>
<dbReference type="Pfam" id="PF00349">
    <property type="entry name" value="Hexokinase_1"/>
    <property type="match status" value="1"/>
</dbReference>
<keyword evidence="7 8" id="KW-0324">Glycolysis</keyword>
<dbReference type="Gene3D" id="3.40.367.20">
    <property type="match status" value="2"/>
</dbReference>
<dbReference type="AlphaFoldDB" id="A0A319DIB4"/>
<evidence type="ECO:0000256" key="7">
    <source>
        <dbReference type="ARBA" id="ARBA00023152"/>
    </source>
</evidence>
<feature type="domain" description="Hexokinase C-terminal" evidence="10">
    <location>
        <begin position="219"/>
        <end position="395"/>
    </location>
</feature>
<dbReference type="PRINTS" id="PR00475">
    <property type="entry name" value="HEXOKINASE"/>
</dbReference>
<sequence>MLNPADEQQPNLLAQAEQVAREFDLSSDDVQRVTRHFVRQMKDGLANHRVWQLPSYVRRVPTGKEKGTFLAVDLGGSNCRICQVSLHGDSTFTVSQTKHIVPPDVMVNSSYRPLFDFVAHRIADFLAAQPDLSCSQKPYELGFTFSFTCEQTSLASGRLIHWDKGWDIPDAVGRDPCRMLQEAIDNQGLPVLVTVLANDSVGTLLTRSYTSGPTISTLAAVIFGTGTNAAYIEPLSNVRRLEVQAISDDIMVMNTEWGCFDDKMEVLPRTSFDDELDQTSTDPGSQMLEKRVSGLYLGELLRLAILKLVHANAFAMTVPKTSMVFQRDTIDSSLLSDLAGAGPDNVVQLVRDTLSVENVSGVDLQAIQMLATAIARRAARLAGASLAAIIIQSRRLEMSTTSAEHPKKIQRNECQPQTVSRFSMRSVQRFWYDTTLLWRWLLRLVGMGSLLGKPPAPIPPLPEPKCLEPCREDIIDVGADGSLIEFYPLFEAEMRQAMRDIPEVGPSGDQRIRIGMAKDGSGVGAALIAQAASEMKAEPAAARQWSS</sequence>
<dbReference type="STRING" id="1448320.A0A319DIB4"/>
<evidence type="ECO:0000256" key="2">
    <source>
        <dbReference type="ARBA" id="ARBA00009225"/>
    </source>
</evidence>
<evidence type="ECO:0000256" key="1">
    <source>
        <dbReference type="ARBA" id="ARBA00004888"/>
    </source>
</evidence>
<dbReference type="VEuPathDB" id="FungiDB:BO71DRAFT_347817"/>
<evidence type="ECO:0000256" key="4">
    <source>
        <dbReference type="ARBA" id="ARBA00022741"/>
    </source>
</evidence>
<evidence type="ECO:0000259" key="9">
    <source>
        <dbReference type="Pfam" id="PF00349"/>
    </source>
</evidence>
<dbReference type="GO" id="GO:0005536">
    <property type="term" value="F:D-glucose binding"/>
    <property type="evidence" value="ECO:0007669"/>
    <property type="project" value="InterPro"/>
</dbReference>
<proteinExistence type="inferred from homology"/>
<evidence type="ECO:0000259" key="10">
    <source>
        <dbReference type="Pfam" id="PF03727"/>
    </source>
</evidence>
<name>A0A319DIB4_9EURO</name>
<keyword evidence="5 8" id="KW-0418">Kinase</keyword>
<evidence type="ECO:0000256" key="8">
    <source>
        <dbReference type="RuleBase" id="RU362007"/>
    </source>
</evidence>
<dbReference type="GO" id="GO:0004340">
    <property type="term" value="F:glucokinase activity"/>
    <property type="evidence" value="ECO:0007669"/>
    <property type="project" value="TreeGrafter"/>
</dbReference>
<dbReference type="UniPathway" id="UPA00109">
    <property type="reaction ID" value="UER00180"/>
</dbReference>
<dbReference type="OrthoDB" id="419537at2759"/>
<gene>
    <name evidence="11" type="ORF">BO71DRAFT_347817</name>
</gene>
<dbReference type="GO" id="GO:0006006">
    <property type="term" value="P:glucose metabolic process"/>
    <property type="evidence" value="ECO:0007669"/>
    <property type="project" value="TreeGrafter"/>
</dbReference>
<dbReference type="PROSITE" id="PS51748">
    <property type="entry name" value="HEXOKINASE_2"/>
    <property type="match status" value="1"/>
</dbReference>
<protein>
    <recommendedName>
        <fullName evidence="8">Phosphotransferase</fullName>
        <ecNumber evidence="8">2.7.1.-</ecNumber>
    </recommendedName>
</protein>
<evidence type="ECO:0000256" key="5">
    <source>
        <dbReference type="ARBA" id="ARBA00022777"/>
    </source>
</evidence>
<accession>A0A319DIB4</accession>
<dbReference type="InterPro" id="IPR001312">
    <property type="entry name" value="Hexokinase"/>
</dbReference>
<dbReference type="InterPro" id="IPR043129">
    <property type="entry name" value="ATPase_NBD"/>
</dbReference>
<feature type="domain" description="Hexokinase N-terminal" evidence="9">
    <location>
        <begin position="16"/>
        <end position="209"/>
    </location>
</feature>
<organism evidence="11 12">
    <name type="scientific">Aspergillus ellipticus CBS 707.79</name>
    <dbReference type="NCBI Taxonomy" id="1448320"/>
    <lineage>
        <taxon>Eukaryota</taxon>
        <taxon>Fungi</taxon>
        <taxon>Dikarya</taxon>
        <taxon>Ascomycota</taxon>
        <taxon>Pezizomycotina</taxon>
        <taxon>Eurotiomycetes</taxon>
        <taxon>Eurotiomycetidae</taxon>
        <taxon>Eurotiales</taxon>
        <taxon>Aspergillaceae</taxon>
        <taxon>Aspergillus</taxon>
        <taxon>Aspergillus subgen. Circumdati</taxon>
    </lineage>
</organism>
<dbReference type="Pfam" id="PF03727">
    <property type="entry name" value="Hexokinase_2"/>
    <property type="match status" value="2"/>
</dbReference>
<dbReference type="EMBL" id="KZ825829">
    <property type="protein sequence ID" value="PYH97059.1"/>
    <property type="molecule type" value="Genomic_DNA"/>
</dbReference>
<dbReference type="FunFam" id="3.30.420.40:FF:000034">
    <property type="entry name" value="Phosphotransferase"/>
    <property type="match status" value="1"/>
</dbReference>
<keyword evidence="6 8" id="KW-0067">ATP-binding</keyword>
<dbReference type="GO" id="GO:0006096">
    <property type="term" value="P:glycolytic process"/>
    <property type="evidence" value="ECO:0007669"/>
    <property type="project" value="UniProtKB-UniPathway"/>
</dbReference>
<dbReference type="GO" id="GO:0001678">
    <property type="term" value="P:intracellular glucose homeostasis"/>
    <property type="evidence" value="ECO:0007669"/>
    <property type="project" value="InterPro"/>
</dbReference>
<dbReference type="SUPFAM" id="SSF53067">
    <property type="entry name" value="Actin-like ATPase domain"/>
    <property type="match status" value="2"/>
</dbReference>
<dbReference type="InterPro" id="IPR022672">
    <property type="entry name" value="Hexokinase_N"/>
</dbReference>
<evidence type="ECO:0000256" key="3">
    <source>
        <dbReference type="ARBA" id="ARBA00022679"/>
    </source>
</evidence>
<dbReference type="InterPro" id="IPR022673">
    <property type="entry name" value="Hexokinase_C"/>
</dbReference>
<keyword evidence="3 8" id="KW-0808">Transferase</keyword>
<dbReference type="GO" id="GO:0005524">
    <property type="term" value="F:ATP binding"/>
    <property type="evidence" value="ECO:0007669"/>
    <property type="project" value="UniProtKB-UniRule"/>
</dbReference>
<comment type="similarity">
    <text evidence="2 8">Belongs to the hexokinase family.</text>
</comment>
<evidence type="ECO:0000256" key="6">
    <source>
        <dbReference type="ARBA" id="ARBA00022840"/>
    </source>
</evidence>
<reference evidence="11 12" key="1">
    <citation type="submission" date="2018-02" db="EMBL/GenBank/DDBJ databases">
        <title>The genomes of Aspergillus section Nigri reveals drivers in fungal speciation.</title>
        <authorList>
            <consortium name="DOE Joint Genome Institute"/>
            <person name="Vesth T.C."/>
            <person name="Nybo J."/>
            <person name="Theobald S."/>
            <person name="Brandl J."/>
            <person name="Frisvad J.C."/>
            <person name="Nielsen K.F."/>
            <person name="Lyhne E.K."/>
            <person name="Kogle M.E."/>
            <person name="Kuo A."/>
            <person name="Riley R."/>
            <person name="Clum A."/>
            <person name="Nolan M."/>
            <person name="Lipzen A."/>
            <person name="Salamov A."/>
            <person name="Henrissat B."/>
            <person name="Wiebenga A."/>
            <person name="De vries R.P."/>
            <person name="Grigoriev I.V."/>
            <person name="Mortensen U.H."/>
            <person name="Andersen M.R."/>
            <person name="Baker S.E."/>
        </authorList>
    </citation>
    <scope>NUCLEOTIDE SEQUENCE [LARGE SCALE GENOMIC DNA]</scope>
    <source>
        <strain evidence="11 12">CBS 707.79</strain>
    </source>
</reference>
<dbReference type="Proteomes" id="UP000247810">
    <property type="component" value="Unassembled WGS sequence"/>
</dbReference>
<dbReference type="GO" id="GO:0005739">
    <property type="term" value="C:mitochondrion"/>
    <property type="evidence" value="ECO:0007669"/>
    <property type="project" value="TreeGrafter"/>
</dbReference>
<dbReference type="EC" id="2.7.1.-" evidence="8"/>
<evidence type="ECO:0000313" key="11">
    <source>
        <dbReference type="EMBL" id="PYH97059.1"/>
    </source>
</evidence>
<evidence type="ECO:0000313" key="12">
    <source>
        <dbReference type="Proteomes" id="UP000247810"/>
    </source>
</evidence>
<feature type="domain" description="Hexokinase C-terminal" evidence="10">
    <location>
        <begin position="474"/>
        <end position="530"/>
    </location>
</feature>
<comment type="pathway">
    <text evidence="1">Carbohydrate degradation; glycolysis; D-glyceraldehyde 3-phosphate and glycerone phosphate from D-glucose: step 1/4.</text>
</comment>